<comment type="caution">
    <text evidence="2">The sequence shown here is derived from an EMBL/GenBank/DDBJ whole genome shotgun (WGS) entry which is preliminary data.</text>
</comment>
<feature type="non-terminal residue" evidence="2">
    <location>
        <position position="68"/>
    </location>
</feature>
<evidence type="ECO:0000256" key="1">
    <source>
        <dbReference type="SAM" id="MobiDB-lite"/>
    </source>
</evidence>
<dbReference type="Proteomes" id="UP000265520">
    <property type="component" value="Unassembled WGS sequence"/>
</dbReference>
<name>A0A392VYD9_9FABA</name>
<reference evidence="2 3" key="1">
    <citation type="journal article" date="2018" name="Front. Plant Sci.">
        <title>Red Clover (Trifolium pratense) and Zigzag Clover (T. medium) - A Picture of Genomic Similarities and Differences.</title>
        <authorList>
            <person name="Dluhosova J."/>
            <person name="Istvanek J."/>
            <person name="Nedelnik J."/>
            <person name="Repkova J."/>
        </authorList>
    </citation>
    <scope>NUCLEOTIDE SEQUENCE [LARGE SCALE GENOMIC DNA]</scope>
    <source>
        <strain evidence="3">cv. 10/8</strain>
        <tissue evidence="2">Leaf</tissue>
    </source>
</reference>
<dbReference type="EMBL" id="LXQA011302704">
    <property type="protein sequence ID" value="MCI92492.1"/>
    <property type="molecule type" value="Genomic_DNA"/>
</dbReference>
<protein>
    <submittedName>
        <fullName evidence="2">Uncharacterized protein</fullName>
    </submittedName>
</protein>
<feature type="compositionally biased region" description="Basic and acidic residues" evidence="1">
    <location>
        <begin position="42"/>
        <end position="68"/>
    </location>
</feature>
<sequence length="68" mass="7852">EVILNFLEDFKKETGINVPRIMVPPAPNVDLYKPKKRKRTVKSSEEEAQKKEVKKEEEIVEEAGKKKG</sequence>
<evidence type="ECO:0000313" key="3">
    <source>
        <dbReference type="Proteomes" id="UP000265520"/>
    </source>
</evidence>
<keyword evidence="3" id="KW-1185">Reference proteome</keyword>
<feature type="region of interest" description="Disordered" evidence="1">
    <location>
        <begin position="27"/>
        <end position="68"/>
    </location>
</feature>
<evidence type="ECO:0000313" key="2">
    <source>
        <dbReference type="EMBL" id="MCI92492.1"/>
    </source>
</evidence>
<accession>A0A392VYD9</accession>
<proteinExistence type="predicted"/>
<feature type="non-terminal residue" evidence="2">
    <location>
        <position position="1"/>
    </location>
</feature>
<organism evidence="2 3">
    <name type="scientific">Trifolium medium</name>
    <dbReference type="NCBI Taxonomy" id="97028"/>
    <lineage>
        <taxon>Eukaryota</taxon>
        <taxon>Viridiplantae</taxon>
        <taxon>Streptophyta</taxon>
        <taxon>Embryophyta</taxon>
        <taxon>Tracheophyta</taxon>
        <taxon>Spermatophyta</taxon>
        <taxon>Magnoliopsida</taxon>
        <taxon>eudicotyledons</taxon>
        <taxon>Gunneridae</taxon>
        <taxon>Pentapetalae</taxon>
        <taxon>rosids</taxon>
        <taxon>fabids</taxon>
        <taxon>Fabales</taxon>
        <taxon>Fabaceae</taxon>
        <taxon>Papilionoideae</taxon>
        <taxon>50 kb inversion clade</taxon>
        <taxon>NPAAA clade</taxon>
        <taxon>Hologalegina</taxon>
        <taxon>IRL clade</taxon>
        <taxon>Trifolieae</taxon>
        <taxon>Trifolium</taxon>
    </lineage>
</organism>
<dbReference type="AlphaFoldDB" id="A0A392VYD9"/>